<dbReference type="KEGG" id="pbl:PAAG_06184"/>
<keyword evidence="2" id="KW-1185">Reference proteome</keyword>
<protein>
    <submittedName>
        <fullName evidence="1">Uncharacterized protein</fullName>
    </submittedName>
</protein>
<evidence type="ECO:0000313" key="2">
    <source>
        <dbReference type="Proteomes" id="UP000002059"/>
    </source>
</evidence>
<dbReference type="GeneID" id="9095097"/>
<accession>C1H674</accession>
<reference evidence="1 2" key="1">
    <citation type="journal article" date="2011" name="PLoS Genet.">
        <title>Comparative genomic analysis of human fungal pathogens causing paracoccidioidomycosis.</title>
        <authorList>
            <person name="Desjardins C.A."/>
            <person name="Champion M.D."/>
            <person name="Holder J.W."/>
            <person name="Muszewska A."/>
            <person name="Goldberg J."/>
            <person name="Bailao A.M."/>
            <person name="Brigido M.M."/>
            <person name="Ferreira M.E."/>
            <person name="Garcia A.M."/>
            <person name="Grynberg M."/>
            <person name="Gujja S."/>
            <person name="Heiman D.I."/>
            <person name="Henn M.R."/>
            <person name="Kodira C.D."/>
            <person name="Leon-Narvaez H."/>
            <person name="Longo L.V."/>
            <person name="Ma L.J."/>
            <person name="Malavazi I."/>
            <person name="Matsuo A.L."/>
            <person name="Morais F.V."/>
            <person name="Pereira M."/>
            <person name="Rodriguez-Brito S."/>
            <person name="Sakthikumar S."/>
            <person name="Salem-Izacc S.M."/>
            <person name="Sykes S.M."/>
            <person name="Teixeira M.M."/>
            <person name="Vallejo M.C."/>
            <person name="Walter M.E."/>
            <person name="Yandava C."/>
            <person name="Young S."/>
            <person name="Zeng Q."/>
            <person name="Zucker J."/>
            <person name="Felipe M.S."/>
            <person name="Goldman G.H."/>
            <person name="Haas B.J."/>
            <person name="McEwen J.G."/>
            <person name="Nino-Vega G."/>
            <person name="Puccia R."/>
            <person name="San-Blas G."/>
            <person name="Soares C.M."/>
            <person name="Birren B.W."/>
            <person name="Cuomo C.A."/>
        </authorList>
    </citation>
    <scope>NUCLEOTIDE SEQUENCE [LARGE SCALE GENOMIC DNA]</scope>
    <source>
        <strain evidence="2">ATCC MYA-826 / Pb01</strain>
    </source>
</reference>
<dbReference type="RefSeq" id="XP_015700039.1">
    <property type="nucleotide sequence ID" value="XM_015845813.1"/>
</dbReference>
<dbReference type="Proteomes" id="UP000002059">
    <property type="component" value="Partially assembled WGS sequence"/>
</dbReference>
<organism evidence="1 2">
    <name type="scientific">Paracoccidioides lutzii (strain ATCC MYA-826 / Pb01)</name>
    <name type="common">Paracoccidioides brasiliensis</name>
    <dbReference type="NCBI Taxonomy" id="502779"/>
    <lineage>
        <taxon>Eukaryota</taxon>
        <taxon>Fungi</taxon>
        <taxon>Dikarya</taxon>
        <taxon>Ascomycota</taxon>
        <taxon>Pezizomycotina</taxon>
        <taxon>Eurotiomycetes</taxon>
        <taxon>Eurotiomycetidae</taxon>
        <taxon>Onygenales</taxon>
        <taxon>Ajellomycetaceae</taxon>
        <taxon>Paracoccidioides</taxon>
    </lineage>
</organism>
<dbReference type="EMBL" id="KN294008">
    <property type="protein sequence ID" value="EEH35137.2"/>
    <property type="molecule type" value="Genomic_DNA"/>
</dbReference>
<dbReference type="HOGENOM" id="CLU_1835757_0_0_1"/>
<name>C1H674_PARBA</name>
<sequence>MQTVAGPSRLHPSIIHPIHLNGRHQTKLDHLGRLDRLPTAETDTGLRSSVNGGHRSYEEFTESFHYSSLPTESALSTLSPEEEDDVKLNDVPEPIQVRPTNSPADLTNNCSLPSLAVSCTSLVFLMVKEERRHYVRVSQR</sequence>
<dbReference type="AlphaFoldDB" id="C1H674"/>
<proteinExistence type="predicted"/>
<dbReference type="VEuPathDB" id="FungiDB:PAAG_06184"/>
<evidence type="ECO:0000313" key="1">
    <source>
        <dbReference type="EMBL" id="EEH35137.2"/>
    </source>
</evidence>
<gene>
    <name evidence="1" type="ORF">PAAG_06184</name>
</gene>